<dbReference type="InterPro" id="IPR014325">
    <property type="entry name" value="RNA_pol_sigma-E_actinobac"/>
</dbReference>
<evidence type="ECO:0000256" key="2">
    <source>
        <dbReference type="ARBA" id="ARBA00023015"/>
    </source>
</evidence>
<dbReference type="InterPro" id="IPR007627">
    <property type="entry name" value="RNA_pol_sigma70_r2"/>
</dbReference>
<dbReference type="RefSeq" id="WP_203916173.1">
    <property type="nucleotide sequence ID" value="NZ_BONZ01000007.1"/>
</dbReference>
<evidence type="ECO:0000313" key="9">
    <source>
        <dbReference type="Proteomes" id="UP000642748"/>
    </source>
</evidence>
<keyword evidence="9" id="KW-1185">Reference proteome</keyword>
<evidence type="ECO:0000313" key="8">
    <source>
        <dbReference type="EMBL" id="GIH12447.1"/>
    </source>
</evidence>
<gene>
    <name evidence="8" type="primary">rpoE_5</name>
    <name evidence="8" type="ORF">Raf01_06190</name>
</gene>
<dbReference type="Pfam" id="PF04542">
    <property type="entry name" value="Sigma70_r2"/>
    <property type="match status" value="1"/>
</dbReference>
<evidence type="ECO:0000256" key="5">
    <source>
        <dbReference type="ARBA" id="ARBA00023163"/>
    </source>
</evidence>
<dbReference type="NCBIfam" id="TIGR02983">
    <property type="entry name" value="SigE-fam_strep"/>
    <property type="match status" value="1"/>
</dbReference>
<accession>A0A8J3VN43</accession>
<dbReference type="InterPro" id="IPR014284">
    <property type="entry name" value="RNA_pol_sigma-70_dom"/>
</dbReference>
<proteinExistence type="inferred from homology"/>
<comment type="similarity">
    <text evidence="1">Belongs to the sigma-70 factor family. ECF subfamily.</text>
</comment>
<feature type="domain" description="RNA polymerase sigma-70 region 2" evidence="6">
    <location>
        <begin position="16"/>
        <end position="81"/>
    </location>
</feature>
<comment type="caution">
    <text evidence="8">The sequence shown here is derived from an EMBL/GenBank/DDBJ whole genome shotgun (WGS) entry which is preliminary data.</text>
</comment>
<dbReference type="PANTHER" id="PTHR43133">
    <property type="entry name" value="RNA POLYMERASE ECF-TYPE SIGMA FACTO"/>
    <property type="match status" value="1"/>
</dbReference>
<organism evidence="8 9">
    <name type="scientific">Rugosimonospora africana</name>
    <dbReference type="NCBI Taxonomy" id="556532"/>
    <lineage>
        <taxon>Bacteria</taxon>
        <taxon>Bacillati</taxon>
        <taxon>Actinomycetota</taxon>
        <taxon>Actinomycetes</taxon>
        <taxon>Micromonosporales</taxon>
        <taxon>Micromonosporaceae</taxon>
        <taxon>Rugosimonospora</taxon>
    </lineage>
</organism>
<protein>
    <submittedName>
        <fullName evidence="8">RNA polymerase sigma24 factor</fullName>
    </submittedName>
</protein>
<evidence type="ECO:0000259" key="6">
    <source>
        <dbReference type="Pfam" id="PF04542"/>
    </source>
</evidence>
<keyword evidence="3" id="KW-0731">Sigma factor</keyword>
<dbReference type="Proteomes" id="UP000642748">
    <property type="component" value="Unassembled WGS sequence"/>
</dbReference>
<dbReference type="Pfam" id="PF08281">
    <property type="entry name" value="Sigma70_r4_2"/>
    <property type="match status" value="1"/>
</dbReference>
<evidence type="ECO:0000256" key="1">
    <source>
        <dbReference type="ARBA" id="ARBA00010641"/>
    </source>
</evidence>
<dbReference type="InterPro" id="IPR013249">
    <property type="entry name" value="RNA_pol_sigma70_r4_t2"/>
</dbReference>
<keyword evidence="4" id="KW-0238">DNA-binding</keyword>
<dbReference type="PANTHER" id="PTHR43133:SF50">
    <property type="entry name" value="ECF RNA POLYMERASE SIGMA FACTOR SIGM"/>
    <property type="match status" value="1"/>
</dbReference>
<name>A0A8J3VN43_9ACTN</name>
<reference evidence="8" key="1">
    <citation type="submission" date="2021-01" db="EMBL/GenBank/DDBJ databases">
        <title>Whole genome shotgun sequence of Rugosimonospora africana NBRC 104875.</title>
        <authorList>
            <person name="Komaki H."/>
            <person name="Tamura T."/>
        </authorList>
    </citation>
    <scope>NUCLEOTIDE SEQUENCE</scope>
    <source>
        <strain evidence="8">NBRC 104875</strain>
    </source>
</reference>
<dbReference type="InterPro" id="IPR039425">
    <property type="entry name" value="RNA_pol_sigma-70-like"/>
</dbReference>
<keyword evidence="5" id="KW-0804">Transcription</keyword>
<dbReference type="InterPro" id="IPR013325">
    <property type="entry name" value="RNA_pol_sigma_r2"/>
</dbReference>
<feature type="domain" description="RNA polymerase sigma factor 70 region 4 type 2" evidence="7">
    <location>
        <begin position="108"/>
        <end position="159"/>
    </location>
</feature>
<dbReference type="GO" id="GO:0006352">
    <property type="term" value="P:DNA-templated transcription initiation"/>
    <property type="evidence" value="ECO:0007669"/>
    <property type="project" value="InterPro"/>
</dbReference>
<dbReference type="InterPro" id="IPR036388">
    <property type="entry name" value="WH-like_DNA-bd_sf"/>
</dbReference>
<evidence type="ECO:0000256" key="4">
    <source>
        <dbReference type="ARBA" id="ARBA00023125"/>
    </source>
</evidence>
<dbReference type="Gene3D" id="1.10.1740.10">
    <property type="match status" value="1"/>
</dbReference>
<dbReference type="AlphaFoldDB" id="A0A8J3VN43"/>
<dbReference type="InterPro" id="IPR013324">
    <property type="entry name" value="RNA_pol_sigma_r3/r4-like"/>
</dbReference>
<dbReference type="GO" id="GO:0016987">
    <property type="term" value="F:sigma factor activity"/>
    <property type="evidence" value="ECO:0007669"/>
    <property type="project" value="UniProtKB-KW"/>
</dbReference>
<dbReference type="SUPFAM" id="SSF88659">
    <property type="entry name" value="Sigma3 and sigma4 domains of RNA polymerase sigma factors"/>
    <property type="match status" value="1"/>
</dbReference>
<dbReference type="SUPFAM" id="SSF88946">
    <property type="entry name" value="Sigma2 domain of RNA polymerase sigma factors"/>
    <property type="match status" value="1"/>
</dbReference>
<evidence type="ECO:0000256" key="3">
    <source>
        <dbReference type="ARBA" id="ARBA00023082"/>
    </source>
</evidence>
<keyword evidence="2" id="KW-0805">Transcription regulation</keyword>
<evidence type="ECO:0000259" key="7">
    <source>
        <dbReference type="Pfam" id="PF08281"/>
    </source>
</evidence>
<dbReference type="NCBIfam" id="TIGR02937">
    <property type="entry name" value="sigma70-ECF"/>
    <property type="match status" value="1"/>
</dbReference>
<dbReference type="GO" id="GO:0003677">
    <property type="term" value="F:DNA binding"/>
    <property type="evidence" value="ECO:0007669"/>
    <property type="project" value="UniProtKB-KW"/>
</dbReference>
<dbReference type="EMBL" id="BONZ01000007">
    <property type="protein sequence ID" value="GIH12447.1"/>
    <property type="molecule type" value="Genomic_DNA"/>
</dbReference>
<dbReference type="Gene3D" id="1.10.10.10">
    <property type="entry name" value="Winged helix-like DNA-binding domain superfamily/Winged helix DNA-binding domain"/>
    <property type="match status" value="1"/>
</dbReference>
<dbReference type="CDD" id="cd06171">
    <property type="entry name" value="Sigma70_r4"/>
    <property type="match status" value="1"/>
</dbReference>
<sequence length="182" mass="20722">MPKDDVEQREFGEYFTARRDAVRRTAYLLCGDWYWADDLTQAAFMRLAAGWRRVRDRGALDAFVRTCLMRAYLSDTRRMWRRRERTVAEPPDGPTGTGGAESVARRVQFVAALRQLPPRQRAVLVCRYYQDLDVAATAAALRCSPGTVKSQTAKALAKLRDLLDDPVEEPRSRQLTAIEVTP</sequence>